<comment type="subcellular location">
    <subcellularLocation>
        <location evidence="1">Cell envelope</location>
    </subcellularLocation>
</comment>
<proteinExistence type="inferred from homology"/>
<protein>
    <recommendedName>
        <fullName evidence="5">Solute-binding protein family 5 domain-containing protein</fullName>
    </recommendedName>
</protein>
<organism evidence="6 7">
    <name type="scientific">Arthrobacter gyeryongensis</name>
    <dbReference type="NCBI Taxonomy" id="1650592"/>
    <lineage>
        <taxon>Bacteria</taxon>
        <taxon>Bacillati</taxon>
        <taxon>Actinomycetota</taxon>
        <taxon>Actinomycetes</taxon>
        <taxon>Micrococcales</taxon>
        <taxon>Micrococcaceae</taxon>
        <taxon>Arthrobacter</taxon>
    </lineage>
</organism>
<evidence type="ECO:0000256" key="1">
    <source>
        <dbReference type="ARBA" id="ARBA00004196"/>
    </source>
</evidence>
<name>A0ABP9SWP2_9MICC</name>
<reference evidence="7" key="1">
    <citation type="journal article" date="2019" name="Int. J. Syst. Evol. Microbiol.">
        <title>The Global Catalogue of Microorganisms (GCM) 10K type strain sequencing project: providing services to taxonomists for standard genome sequencing and annotation.</title>
        <authorList>
            <consortium name="The Broad Institute Genomics Platform"/>
            <consortium name="The Broad Institute Genome Sequencing Center for Infectious Disease"/>
            <person name="Wu L."/>
            <person name="Ma J."/>
        </authorList>
    </citation>
    <scope>NUCLEOTIDE SEQUENCE [LARGE SCALE GENOMIC DNA]</scope>
    <source>
        <strain evidence="7">JCM 18514</strain>
    </source>
</reference>
<dbReference type="Pfam" id="PF00496">
    <property type="entry name" value="SBP_bac_5"/>
    <property type="match status" value="1"/>
</dbReference>
<comment type="caution">
    <text evidence="6">The sequence shown here is derived from an EMBL/GenBank/DDBJ whole genome shotgun (WGS) entry which is preliminary data.</text>
</comment>
<evidence type="ECO:0000256" key="2">
    <source>
        <dbReference type="ARBA" id="ARBA00005695"/>
    </source>
</evidence>
<dbReference type="Gene3D" id="3.10.105.10">
    <property type="entry name" value="Dipeptide-binding Protein, Domain 3"/>
    <property type="match status" value="1"/>
</dbReference>
<gene>
    <name evidence="6" type="ORF">GCM10023346_48030</name>
</gene>
<evidence type="ECO:0000259" key="5">
    <source>
        <dbReference type="Pfam" id="PF00496"/>
    </source>
</evidence>
<evidence type="ECO:0000256" key="3">
    <source>
        <dbReference type="ARBA" id="ARBA00022448"/>
    </source>
</evidence>
<evidence type="ECO:0000256" key="4">
    <source>
        <dbReference type="ARBA" id="ARBA00022729"/>
    </source>
</evidence>
<evidence type="ECO:0000313" key="6">
    <source>
        <dbReference type="EMBL" id="GAA5202076.1"/>
    </source>
</evidence>
<dbReference type="InterPro" id="IPR000914">
    <property type="entry name" value="SBP_5_dom"/>
</dbReference>
<dbReference type="Gene3D" id="3.90.76.10">
    <property type="entry name" value="Dipeptide-binding Protein, Domain 1"/>
    <property type="match status" value="1"/>
</dbReference>
<sequence>MKNSRLLLGWVAAAAALSITGCGSGPSGEAQPSSGQAVKPESVVIAVGALPDSLTASPWGGSASHVVLSGLGSQLFQYKSGATDAESCSTPSTAVTGRLAESAVPAADGTGVIVKLRKLTSQFGNTLSAEDVKWSLETGMVRQIVMKGSLKSSGFNVDNLVTVIDDHTVQLNTLQMTSFTVESLQNNLFSIYDSKEAKTHITPDDPTANKWLSKNLADYSGWKLEEFTPGTSFTVTADPKWEGERGSVKRVVVKAVPNTSTRAQLIKTGEAQIANGFEYEQYGSMADSSGVSVLKCTSQTRDTMMFNTKTGPLADEKVRQAISMAIDRAALVKGAYSGYGDPSGSIFPTGDAASTYKFDLDGAKILLSQTQYANGFPLTLSYSVSRPGPVAKSSAVLIQSMLGKIGIKVDLMNVASPTDFSSALIEGRFQAVLYSEPIVIADPAFYTYAFYATGAPSNTTGWSNPEFDAARTKLAATPQTNTAERAALLKTMAAIEDKGVPILSLVQVKGTLAKETGLTGAVPLSNGQVYFNALGK</sequence>
<dbReference type="RefSeq" id="WP_345453647.1">
    <property type="nucleotide sequence ID" value="NZ_BAABKK010000038.1"/>
</dbReference>
<dbReference type="SUPFAM" id="SSF53850">
    <property type="entry name" value="Periplasmic binding protein-like II"/>
    <property type="match status" value="1"/>
</dbReference>
<feature type="domain" description="Solute-binding protein family 5" evidence="5">
    <location>
        <begin position="95"/>
        <end position="455"/>
    </location>
</feature>
<dbReference type="PIRSF" id="PIRSF002741">
    <property type="entry name" value="MppA"/>
    <property type="match status" value="1"/>
</dbReference>
<dbReference type="InterPro" id="IPR030678">
    <property type="entry name" value="Peptide/Ni-bd"/>
</dbReference>
<comment type="similarity">
    <text evidence="2">Belongs to the bacterial solute-binding protein 5 family.</text>
</comment>
<dbReference type="EMBL" id="BAABKK010000038">
    <property type="protein sequence ID" value="GAA5202076.1"/>
    <property type="molecule type" value="Genomic_DNA"/>
</dbReference>
<evidence type="ECO:0000313" key="7">
    <source>
        <dbReference type="Proteomes" id="UP001500200"/>
    </source>
</evidence>
<dbReference type="Gene3D" id="3.40.190.10">
    <property type="entry name" value="Periplasmic binding protein-like II"/>
    <property type="match status" value="1"/>
</dbReference>
<dbReference type="PROSITE" id="PS51257">
    <property type="entry name" value="PROKAR_LIPOPROTEIN"/>
    <property type="match status" value="1"/>
</dbReference>
<dbReference type="PANTHER" id="PTHR30290:SF10">
    <property type="entry name" value="PERIPLASMIC OLIGOPEPTIDE-BINDING PROTEIN-RELATED"/>
    <property type="match status" value="1"/>
</dbReference>
<keyword evidence="7" id="KW-1185">Reference proteome</keyword>
<dbReference type="Proteomes" id="UP001500200">
    <property type="component" value="Unassembled WGS sequence"/>
</dbReference>
<dbReference type="InterPro" id="IPR039424">
    <property type="entry name" value="SBP_5"/>
</dbReference>
<accession>A0ABP9SWP2</accession>
<keyword evidence="4" id="KW-0732">Signal</keyword>
<dbReference type="PANTHER" id="PTHR30290">
    <property type="entry name" value="PERIPLASMIC BINDING COMPONENT OF ABC TRANSPORTER"/>
    <property type="match status" value="1"/>
</dbReference>
<keyword evidence="3" id="KW-0813">Transport</keyword>